<dbReference type="eggNOG" id="ENOG50338S1">
    <property type="taxonomic scope" value="Bacteria"/>
</dbReference>
<evidence type="ECO:0000313" key="2">
    <source>
        <dbReference type="Proteomes" id="UP000008544"/>
    </source>
</evidence>
<dbReference type="EMBL" id="CP000860">
    <property type="protein sequence ID" value="ACA58880.1"/>
    <property type="molecule type" value="Genomic_DNA"/>
</dbReference>
<proteinExistence type="predicted"/>
<sequence length="94" mass="11040">MVMEVTTLEFISVRDFKAQATRIIREGRDVLIMRGGKPAGFFVPWDELKADSSFRRAALEVLMARLKQERTEKGVTEEEVMADFESFRKDRRRR</sequence>
<name>B1I0W6_DESAP</name>
<reference evidence="1 2" key="2">
    <citation type="journal article" date="2008" name="Science">
        <title>Environmental genomics reveals a single-species ecosystem deep within Earth.</title>
        <authorList>
            <person name="Chivian D."/>
            <person name="Brodie E.L."/>
            <person name="Alm E.J."/>
            <person name="Culley D.E."/>
            <person name="Dehal P.S."/>
            <person name="Desantis T.Z."/>
            <person name="Gihring T.M."/>
            <person name="Lapidus A."/>
            <person name="Lin L.H."/>
            <person name="Lowry S.R."/>
            <person name="Moser D.P."/>
            <person name="Richardson P.M."/>
            <person name="Southam G."/>
            <person name="Wanger G."/>
            <person name="Pratt L.M."/>
            <person name="Andersen G.L."/>
            <person name="Hazen T.C."/>
            <person name="Brockman F.J."/>
            <person name="Arkin A.P."/>
            <person name="Onstott T.C."/>
        </authorList>
    </citation>
    <scope>NUCLEOTIDE SEQUENCE [LARGE SCALE GENOMIC DNA]</scope>
    <source>
        <strain evidence="1 2">MP104C</strain>
    </source>
</reference>
<keyword evidence="2" id="KW-1185">Reference proteome</keyword>
<dbReference type="KEGG" id="dau:Daud_0320"/>
<organism evidence="1 2">
    <name type="scientific">Desulforudis audaxviator (strain MP104C)</name>
    <dbReference type="NCBI Taxonomy" id="477974"/>
    <lineage>
        <taxon>Bacteria</taxon>
        <taxon>Bacillati</taxon>
        <taxon>Bacillota</taxon>
        <taxon>Clostridia</taxon>
        <taxon>Thermoanaerobacterales</taxon>
        <taxon>Candidatus Desulforudaceae</taxon>
        <taxon>Candidatus Desulforudis</taxon>
    </lineage>
</organism>
<dbReference type="Proteomes" id="UP000008544">
    <property type="component" value="Chromosome"/>
</dbReference>
<reference evidence="2" key="1">
    <citation type="submission" date="2007-10" db="EMBL/GenBank/DDBJ databases">
        <title>Complete sequence of chromosome of Desulforudis audaxviator MP104C.</title>
        <authorList>
            <person name="Copeland A."/>
            <person name="Lucas S."/>
            <person name="Lapidus A."/>
            <person name="Barry K."/>
            <person name="Glavina del Rio T."/>
            <person name="Dalin E."/>
            <person name="Tice H."/>
            <person name="Bruce D."/>
            <person name="Pitluck S."/>
            <person name="Lowry S.R."/>
            <person name="Larimer F."/>
            <person name="Land M.L."/>
            <person name="Hauser L."/>
            <person name="Kyrpides N."/>
            <person name="Ivanova N.N."/>
            <person name="Richardson P."/>
        </authorList>
    </citation>
    <scope>NUCLEOTIDE SEQUENCE [LARGE SCALE GENOMIC DNA]</scope>
    <source>
        <strain evidence="2">MP104C</strain>
    </source>
</reference>
<dbReference type="HOGENOM" id="CLU_2381442_0_0_9"/>
<protein>
    <recommendedName>
        <fullName evidence="3">Antitoxin</fullName>
    </recommendedName>
</protein>
<dbReference type="STRING" id="477974.Daud_0320"/>
<evidence type="ECO:0000313" key="1">
    <source>
        <dbReference type="EMBL" id="ACA58880.1"/>
    </source>
</evidence>
<dbReference type="OrthoDB" id="122087at2"/>
<evidence type="ECO:0008006" key="3">
    <source>
        <dbReference type="Google" id="ProtNLM"/>
    </source>
</evidence>
<dbReference type="AlphaFoldDB" id="B1I0W6"/>
<accession>B1I0W6</accession>
<gene>
    <name evidence="1" type="ordered locus">Daud_0320</name>
</gene>